<evidence type="ECO:0000313" key="2">
    <source>
        <dbReference type="Proteomes" id="UP000699042"/>
    </source>
</evidence>
<dbReference type="Proteomes" id="UP000699042">
    <property type="component" value="Unassembled WGS sequence"/>
</dbReference>
<accession>A0A9P7RFV0</accession>
<evidence type="ECO:0000313" key="1">
    <source>
        <dbReference type="EMBL" id="KAG7055394.1"/>
    </source>
</evidence>
<sequence length="67" mass="7676">MRRIKTACQVTSYPIGLYHKVVGTYQPFSVVTTSSITSVSSRRYPIQVTCLTSSSNEVLWYRIVRCR</sequence>
<proteinExistence type="predicted"/>
<gene>
    <name evidence="1" type="ORF">JMJ77_007854</name>
</gene>
<name>A0A9P7RFV0_9PEZI</name>
<keyword evidence="2" id="KW-1185">Reference proteome</keyword>
<organism evidence="1 2">
    <name type="scientific">Colletotrichum scovillei</name>
    <dbReference type="NCBI Taxonomy" id="1209932"/>
    <lineage>
        <taxon>Eukaryota</taxon>
        <taxon>Fungi</taxon>
        <taxon>Dikarya</taxon>
        <taxon>Ascomycota</taxon>
        <taxon>Pezizomycotina</taxon>
        <taxon>Sordariomycetes</taxon>
        <taxon>Hypocreomycetidae</taxon>
        <taxon>Glomerellales</taxon>
        <taxon>Glomerellaceae</taxon>
        <taxon>Colletotrichum</taxon>
        <taxon>Colletotrichum acutatum species complex</taxon>
    </lineage>
</organism>
<dbReference type="EMBL" id="JAESDN010000002">
    <property type="protein sequence ID" value="KAG7055394.1"/>
    <property type="molecule type" value="Genomic_DNA"/>
</dbReference>
<reference evidence="1" key="1">
    <citation type="submission" date="2021-05" db="EMBL/GenBank/DDBJ databases">
        <title>Comparative genomics of three Colletotrichum scovillei strains and genetic complementation revealed genes involved fungal growth and virulence on chili pepper.</title>
        <authorList>
            <person name="Hsieh D.-K."/>
            <person name="Chuang S.-C."/>
            <person name="Chen C.-Y."/>
            <person name="Chao Y.-T."/>
            <person name="Lu M.-Y.J."/>
            <person name="Lee M.-H."/>
            <person name="Shih M.-C."/>
        </authorList>
    </citation>
    <scope>NUCLEOTIDE SEQUENCE</scope>
    <source>
        <strain evidence="1">Coll-153</strain>
    </source>
</reference>
<protein>
    <submittedName>
        <fullName evidence="1">Uncharacterized protein</fullName>
    </submittedName>
</protein>
<comment type="caution">
    <text evidence="1">The sequence shown here is derived from an EMBL/GenBank/DDBJ whole genome shotgun (WGS) entry which is preliminary data.</text>
</comment>
<dbReference type="AlphaFoldDB" id="A0A9P7RFV0"/>